<dbReference type="Pfam" id="PF09773">
    <property type="entry name" value="Meckelin"/>
    <property type="match status" value="1"/>
</dbReference>
<evidence type="ECO:0008006" key="4">
    <source>
        <dbReference type="Google" id="ProtNLM"/>
    </source>
</evidence>
<gene>
    <name evidence="2" type="ORF">CHS0354_035054</name>
</gene>
<accession>A0AAE0S7F2</accession>
<protein>
    <recommendedName>
        <fullName evidence="4">Tyrosine-protein kinase ephrin type A/B receptor-like domain-containing protein</fullName>
    </recommendedName>
</protein>
<reference evidence="2" key="3">
    <citation type="submission" date="2023-05" db="EMBL/GenBank/DDBJ databases">
        <authorList>
            <person name="Smith C.H."/>
        </authorList>
    </citation>
    <scope>NUCLEOTIDE SEQUENCE</scope>
    <source>
        <strain evidence="2">CHS0354</strain>
        <tissue evidence="2">Mantle</tissue>
    </source>
</reference>
<dbReference type="PANTHER" id="PTHR21274">
    <property type="entry name" value="MECKELIN"/>
    <property type="match status" value="1"/>
</dbReference>
<dbReference type="GO" id="GO:0060271">
    <property type="term" value="P:cilium assembly"/>
    <property type="evidence" value="ECO:0007669"/>
    <property type="project" value="InterPro"/>
</dbReference>
<dbReference type="InterPro" id="IPR019170">
    <property type="entry name" value="Meckelin"/>
</dbReference>
<keyword evidence="1" id="KW-0732">Signal</keyword>
<keyword evidence="3" id="KW-1185">Reference proteome</keyword>
<dbReference type="GO" id="GO:0036038">
    <property type="term" value="C:MKS complex"/>
    <property type="evidence" value="ECO:0007669"/>
    <property type="project" value="InterPro"/>
</dbReference>
<organism evidence="2 3">
    <name type="scientific">Potamilus streckersoni</name>
    <dbReference type="NCBI Taxonomy" id="2493646"/>
    <lineage>
        <taxon>Eukaryota</taxon>
        <taxon>Metazoa</taxon>
        <taxon>Spiralia</taxon>
        <taxon>Lophotrochozoa</taxon>
        <taxon>Mollusca</taxon>
        <taxon>Bivalvia</taxon>
        <taxon>Autobranchia</taxon>
        <taxon>Heteroconchia</taxon>
        <taxon>Palaeoheterodonta</taxon>
        <taxon>Unionida</taxon>
        <taxon>Unionoidea</taxon>
        <taxon>Unionidae</taxon>
        <taxon>Ambleminae</taxon>
        <taxon>Lampsilini</taxon>
        <taxon>Potamilus</taxon>
    </lineage>
</organism>
<feature type="signal peptide" evidence="1">
    <location>
        <begin position="1"/>
        <end position="19"/>
    </location>
</feature>
<evidence type="ECO:0000256" key="1">
    <source>
        <dbReference type="SAM" id="SignalP"/>
    </source>
</evidence>
<reference evidence="2" key="1">
    <citation type="journal article" date="2021" name="Genome Biol. Evol.">
        <title>A High-Quality Reference Genome for a Parasitic Bivalve with Doubly Uniparental Inheritance (Bivalvia: Unionida).</title>
        <authorList>
            <person name="Smith C.H."/>
        </authorList>
    </citation>
    <scope>NUCLEOTIDE SEQUENCE</scope>
    <source>
        <strain evidence="2">CHS0354</strain>
    </source>
</reference>
<dbReference type="EMBL" id="JAEAOA010002056">
    <property type="protein sequence ID" value="KAK3586519.1"/>
    <property type="molecule type" value="Genomic_DNA"/>
</dbReference>
<proteinExistence type="predicted"/>
<dbReference type="AlphaFoldDB" id="A0AAE0S7F2"/>
<evidence type="ECO:0000313" key="2">
    <source>
        <dbReference type="EMBL" id="KAK3586519.1"/>
    </source>
</evidence>
<name>A0AAE0S7F2_9BIVA</name>
<evidence type="ECO:0000313" key="3">
    <source>
        <dbReference type="Proteomes" id="UP001195483"/>
    </source>
</evidence>
<dbReference type="Proteomes" id="UP001195483">
    <property type="component" value="Unassembled WGS sequence"/>
</dbReference>
<reference evidence="2" key="2">
    <citation type="journal article" date="2021" name="Genome Biol. Evol.">
        <title>Developing a high-quality reference genome for a parasitic bivalve with doubly uniparental inheritance (Bivalvia: Unionida).</title>
        <authorList>
            <person name="Smith C.H."/>
        </authorList>
    </citation>
    <scope>NUCLEOTIDE SEQUENCE</scope>
    <source>
        <strain evidence="2">CHS0354</strain>
        <tissue evidence="2">Mantle</tissue>
    </source>
</reference>
<sequence length="367" mass="40502">MAEQKALIVFLSILVSVQAQILRYNEPIKQTGVDVCKLTTGMYFVPSNLTCMPCPNGTIVRSDVLGCTCSANSRIVKDFGAGNVECAPCPDRMVASTTGYNCVRCPNDSYNVNSKSCSPCTGNQVILTEQDLLGNWYTSGTVLEQRCQDCNAETQASADKSRCVKCTNVLPVSENNSCNCHTSHGGFCFPSVEETKITPTTYTIPGTNVESAFFKDSLLAAHTMCKIYDNSTACQVLGNICVLTLYDFNTASVVNSFSFACDSYFDVLSSASKIWPPGKPWLYYVESDKRAMKGSDIVVDTMITTQYTFDPASYLQYRVARYNLKGQYIGTSDMFSRRFQLCVDTNKRSNAAFRFGTYYKQTVSSFS</sequence>
<feature type="chain" id="PRO_5042183313" description="Tyrosine-protein kinase ephrin type A/B receptor-like domain-containing protein" evidence="1">
    <location>
        <begin position="20"/>
        <end position="367"/>
    </location>
</feature>
<dbReference type="PANTHER" id="PTHR21274:SF0">
    <property type="entry name" value="MECKELIN"/>
    <property type="match status" value="1"/>
</dbReference>
<comment type="caution">
    <text evidence="2">The sequence shown here is derived from an EMBL/GenBank/DDBJ whole genome shotgun (WGS) entry which is preliminary data.</text>
</comment>